<name>A0ABM1DSD2_PRICU</name>
<reference evidence="3" key="1">
    <citation type="submission" date="2025-08" db="UniProtKB">
        <authorList>
            <consortium name="RefSeq"/>
        </authorList>
    </citation>
    <scope>IDENTIFICATION</scope>
</reference>
<feature type="compositionally biased region" description="Polar residues" evidence="1">
    <location>
        <begin position="59"/>
        <end position="73"/>
    </location>
</feature>
<dbReference type="Proteomes" id="UP000695022">
    <property type="component" value="Unplaced"/>
</dbReference>
<dbReference type="GeneID" id="106805678"/>
<accession>A0ABM1DSD2</accession>
<feature type="compositionally biased region" description="Polar residues" evidence="1">
    <location>
        <begin position="85"/>
        <end position="109"/>
    </location>
</feature>
<keyword evidence="2" id="KW-1185">Reference proteome</keyword>
<protein>
    <submittedName>
        <fullName evidence="3">Uncharacterized protein LOC106805678</fullName>
    </submittedName>
</protein>
<proteinExistence type="predicted"/>
<gene>
    <name evidence="3" type="primary">LOC106805678</name>
</gene>
<feature type="region of interest" description="Disordered" evidence="1">
    <location>
        <begin position="47"/>
        <end position="109"/>
    </location>
</feature>
<evidence type="ECO:0000313" key="3">
    <source>
        <dbReference type="RefSeq" id="XP_014662853.1"/>
    </source>
</evidence>
<sequence length="109" mass="11865">MWFAVSCMPKLSSERLGGGGGGASSYDPYGDAVSLYTYGQEPELAHYRSRSGHPYNHHSGGNNTNMNNPQSKSRPSEYIPYGLSPKSSVISPMSMSPTQVCNLMSRRSQ</sequence>
<dbReference type="RefSeq" id="XP_014662853.1">
    <property type="nucleotide sequence ID" value="XM_014807367.1"/>
</dbReference>
<organism evidence="2 3">
    <name type="scientific">Priapulus caudatus</name>
    <name type="common">Priapulid worm</name>
    <dbReference type="NCBI Taxonomy" id="37621"/>
    <lineage>
        <taxon>Eukaryota</taxon>
        <taxon>Metazoa</taxon>
        <taxon>Ecdysozoa</taxon>
        <taxon>Scalidophora</taxon>
        <taxon>Priapulida</taxon>
        <taxon>Priapulimorpha</taxon>
        <taxon>Priapulimorphida</taxon>
        <taxon>Priapulidae</taxon>
        <taxon>Priapulus</taxon>
    </lineage>
</organism>
<evidence type="ECO:0000313" key="2">
    <source>
        <dbReference type="Proteomes" id="UP000695022"/>
    </source>
</evidence>
<evidence type="ECO:0000256" key="1">
    <source>
        <dbReference type="SAM" id="MobiDB-lite"/>
    </source>
</evidence>